<evidence type="ECO:0000313" key="2">
    <source>
        <dbReference type="Proteomes" id="UP000270291"/>
    </source>
</evidence>
<organism evidence="1 2">
    <name type="scientific">Hymenobacter perfusus</name>
    <dbReference type="NCBI Taxonomy" id="1236770"/>
    <lineage>
        <taxon>Bacteria</taxon>
        <taxon>Pseudomonadati</taxon>
        <taxon>Bacteroidota</taxon>
        <taxon>Cytophagia</taxon>
        <taxon>Cytophagales</taxon>
        <taxon>Hymenobacteraceae</taxon>
        <taxon>Hymenobacter</taxon>
    </lineage>
</organism>
<evidence type="ECO:0000313" key="1">
    <source>
        <dbReference type="EMBL" id="RSK46585.1"/>
    </source>
</evidence>
<dbReference type="OrthoDB" id="6120799at2"/>
<gene>
    <name evidence="1" type="ORF">EI293_05355</name>
</gene>
<dbReference type="RefSeq" id="WP_125436085.1">
    <property type="nucleotide sequence ID" value="NZ_RWIU01000001.1"/>
</dbReference>
<dbReference type="AlphaFoldDB" id="A0A3R9N2H4"/>
<dbReference type="EMBL" id="RWIU01000001">
    <property type="protein sequence ID" value="RSK46585.1"/>
    <property type="molecule type" value="Genomic_DNA"/>
</dbReference>
<name>A0A3R9N2H4_9BACT</name>
<proteinExistence type="predicted"/>
<dbReference type="InterPro" id="IPR036249">
    <property type="entry name" value="Thioredoxin-like_sf"/>
</dbReference>
<dbReference type="Pfam" id="PF14595">
    <property type="entry name" value="Thioredoxin_9"/>
    <property type="match status" value="1"/>
</dbReference>
<dbReference type="SUPFAM" id="SSF52833">
    <property type="entry name" value="Thioredoxin-like"/>
    <property type="match status" value="1"/>
</dbReference>
<keyword evidence="2" id="KW-1185">Reference proteome</keyword>
<comment type="caution">
    <text evidence="1">The sequence shown here is derived from an EMBL/GenBank/DDBJ whole genome shotgun (WGS) entry which is preliminary data.</text>
</comment>
<reference evidence="1 2" key="1">
    <citation type="submission" date="2018-12" db="EMBL/GenBank/DDBJ databases">
        <authorList>
            <person name="Feng G."/>
            <person name="Zhu H."/>
        </authorList>
    </citation>
    <scope>NUCLEOTIDE SEQUENCE [LARGE SCALE GENOMIC DNA]</scope>
    <source>
        <strain evidence="1 2">LMG 26000</strain>
    </source>
</reference>
<accession>A0A3R9N2H4</accession>
<dbReference type="Gene3D" id="3.40.30.10">
    <property type="entry name" value="Glutaredoxin"/>
    <property type="match status" value="1"/>
</dbReference>
<dbReference type="Proteomes" id="UP000270291">
    <property type="component" value="Unassembled WGS sequence"/>
</dbReference>
<protein>
    <submittedName>
        <fullName evidence="1">Thioredoxin family protein</fullName>
    </submittedName>
</protein>
<sequence length="206" mass="23233">MNSAAQPPVISPERLATAYSYAAYRQLIDELMAEGKTTGETQSEELTAYAHLNIQRMERLDKKAEVLPEVQTALDHLTGTYEWVIITEGWCGDAAQIVPVLEKIARASNDRLRTHYLLRDENLDLMDQYLTNGSRSIPKLLILHADTLTEVTNWGPRPAAAQNMLLELKAAGATHEEYAEKIHGWYAKDKTLSTQQELLRLLKQMA</sequence>